<gene>
    <name evidence="4" type="primary">bioY</name>
    <name evidence="4" type="ordered locus">Tph_c21010</name>
</gene>
<dbReference type="RefSeq" id="WP_015051170.1">
    <property type="nucleotide sequence ID" value="NC_018870.1"/>
</dbReference>
<keyword evidence="2 3" id="KW-0472">Membrane</keyword>
<feature type="transmembrane region" description="Helical" evidence="3">
    <location>
        <begin position="67"/>
        <end position="85"/>
    </location>
</feature>
<evidence type="ECO:0000256" key="1">
    <source>
        <dbReference type="ARBA" id="ARBA00010692"/>
    </source>
</evidence>
<keyword evidence="3" id="KW-1133">Transmembrane helix</keyword>
<comment type="subcellular location">
    <subcellularLocation>
        <location evidence="2">Cell membrane</location>
        <topology evidence="2">Multi-pass membrane protein</topology>
    </subcellularLocation>
</comment>
<dbReference type="HOGENOM" id="CLU_077931_1_1_9"/>
<dbReference type="Gene3D" id="1.10.1760.20">
    <property type="match status" value="1"/>
</dbReference>
<dbReference type="OrthoDB" id="9803495at2"/>
<sequence>MRRKKPQVNRDHQPVSLRMTVLASLFTALVIVGGYLSFPLPFSPVPIVLSDFFVMLAGLLLGPSWGLASIALFIFLGALGLPVFAGGQAGLAVLFGPTGGFLFGFPVCAAIIGWISGKGKSSPGKDLAALLAGNLVLYLFGVPWLKAVLNLTWKTALTAGLLPFLPGAAIKITAAVVITRVLRPWFRQSDFTFRQPEVGGEK</sequence>
<name>K4LK41_THEPS</name>
<dbReference type="PIRSF" id="PIRSF016661">
    <property type="entry name" value="BioY"/>
    <property type="match status" value="1"/>
</dbReference>
<evidence type="ECO:0000256" key="3">
    <source>
        <dbReference type="SAM" id="Phobius"/>
    </source>
</evidence>
<feature type="transmembrane region" description="Helical" evidence="3">
    <location>
        <begin position="157"/>
        <end position="178"/>
    </location>
</feature>
<dbReference type="STRING" id="1089553.Tph_c21010"/>
<comment type="similarity">
    <text evidence="1 2">Belongs to the BioY family.</text>
</comment>
<feature type="transmembrane region" description="Helical" evidence="3">
    <location>
        <begin position="91"/>
        <end position="115"/>
    </location>
</feature>
<reference evidence="4 5" key="1">
    <citation type="journal article" date="2012" name="BMC Genomics">
        <title>Genome-guided analysis of physiological and morphological traits of the fermentative acetate oxidizer Thermacetogenium phaeum.</title>
        <authorList>
            <person name="Oehler D."/>
            <person name="Poehlein A."/>
            <person name="Leimbach A."/>
            <person name="Muller N."/>
            <person name="Daniel R."/>
            <person name="Gottschalk G."/>
            <person name="Schink B."/>
        </authorList>
    </citation>
    <scope>NUCLEOTIDE SEQUENCE [LARGE SCALE GENOMIC DNA]</scope>
    <source>
        <strain evidence="5">ATCC BAA-254 / DSM 26808 / PB</strain>
    </source>
</reference>
<feature type="transmembrane region" description="Helical" evidence="3">
    <location>
        <begin position="21"/>
        <end position="38"/>
    </location>
</feature>
<organism evidence="4 5">
    <name type="scientific">Thermacetogenium phaeum (strain ATCC BAA-254 / DSM 26808 / PB)</name>
    <dbReference type="NCBI Taxonomy" id="1089553"/>
    <lineage>
        <taxon>Bacteria</taxon>
        <taxon>Bacillati</taxon>
        <taxon>Bacillota</taxon>
        <taxon>Clostridia</taxon>
        <taxon>Thermoanaerobacterales</taxon>
        <taxon>Thermoanaerobacteraceae</taxon>
        <taxon>Thermacetogenium</taxon>
    </lineage>
</organism>
<evidence type="ECO:0000313" key="5">
    <source>
        <dbReference type="Proteomes" id="UP000000467"/>
    </source>
</evidence>
<keyword evidence="5" id="KW-1185">Reference proteome</keyword>
<dbReference type="EMBL" id="CP003732">
    <property type="protein sequence ID" value="AFV12295.1"/>
    <property type="molecule type" value="Genomic_DNA"/>
</dbReference>
<dbReference type="PANTHER" id="PTHR34295">
    <property type="entry name" value="BIOTIN TRANSPORTER BIOY"/>
    <property type="match status" value="1"/>
</dbReference>
<keyword evidence="2" id="KW-0813">Transport</keyword>
<dbReference type="Pfam" id="PF02632">
    <property type="entry name" value="BioY"/>
    <property type="match status" value="1"/>
</dbReference>
<evidence type="ECO:0000313" key="4">
    <source>
        <dbReference type="EMBL" id="AFV12295.1"/>
    </source>
</evidence>
<proteinExistence type="inferred from homology"/>
<dbReference type="Proteomes" id="UP000000467">
    <property type="component" value="Chromosome"/>
</dbReference>
<protein>
    <recommendedName>
        <fullName evidence="2">Biotin transporter</fullName>
    </recommendedName>
</protein>
<dbReference type="KEGG" id="tpz:Tph_c21010"/>
<dbReference type="InterPro" id="IPR003784">
    <property type="entry name" value="BioY"/>
</dbReference>
<dbReference type="PANTHER" id="PTHR34295:SF1">
    <property type="entry name" value="BIOTIN TRANSPORTER BIOY"/>
    <property type="match status" value="1"/>
</dbReference>
<dbReference type="AlphaFoldDB" id="K4LK41"/>
<dbReference type="GO" id="GO:0005886">
    <property type="term" value="C:plasma membrane"/>
    <property type="evidence" value="ECO:0007669"/>
    <property type="project" value="UniProtKB-SubCell"/>
</dbReference>
<feature type="transmembrane region" description="Helical" evidence="3">
    <location>
        <begin position="127"/>
        <end position="145"/>
    </location>
</feature>
<keyword evidence="2" id="KW-1003">Cell membrane</keyword>
<accession>K4LK41</accession>
<dbReference type="GO" id="GO:0015225">
    <property type="term" value="F:biotin transmembrane transporter activity"/>
    <property type="evidence" value="ECO:0007669"/>
    <property type="project" value="UniProtKB-UniRule"/>
</dbReference>
<evidence type="ECO:0000256" key="2">
    <source>
        <dbReference type="PIRNR" id="PIRNR016661"/>
    </source>
</evidence>
<keyword evidence="3" id="KW-0812">Transmembrane</keyword>
<dbReference type="eggNOG" id="COG1268">
    <property type="taxonomic scope" value="Bacteria"/>
</dbReference>